<dbReference type="InterPro" id="IPR023393">
    <property type="entry name" value="START-like_dom_sf"/>
</dbReference>
<dbReference type="InterPro" id="IPR013538">
    <property type="entry name" value="ASHA1/2-like_C"/>
</dbReference>
<proteinExistence type="inferred from homology"/>
<evidence type="ECO:0000313" key="4">
    <source>
        <dbReference type="Proteomes" id="UP000612899"/>
    </source>
</evidence>
<dbReference type="SUPFAM" id="SSF55961">
    <property type="entry name" value="Bet v1-like"/>
    <property type="match status" value="1"/>
</dbReference>
<gene>
    <name evidence="3" type="ORF">Rhe02_63350</name>
</gene>
<feature type="domain" description="Activator of Hsp90 ATPase homologue 1/2-like C-terminal" evidence="2">
    <location>
        <begin position="12"/>
        <end position="130"/>
    </location>
</feature>
<dbReference type="RefSeq" id="WP_203912028.1">
    <property type="nucleotide sequence ID" value="NZ_BONY01000047.1"/>
</dbReference>
<dbReference type="Gene3D" id="3.30.530.20">
    <property type="match status" value="1"/>
</dbReference>
<comment type="caution">
    <text evidence="3">The sequence shown here is derived from an EMBL/GenBank/DDBJ whole genome shotgun (WGS) entry which is preliminary data.</text>
</comment>
<reference evidence="3" key="1">
    <citation type="submission" date="2021-01" db="EMBL/GenBank/DDBJ databases">
        <title>Whole genome shotgun sequence of Rhizocola hellebori NBRC 109834.</title>
        <authorList>
            <person name="Komaki H."/>
            <person name="Tamura T."/>
        </authorList>
    </citation>
    <scope>NUCLEOTIDE SEQUENCE</scope>
    <source>
        <strain evidence="3">NBRC 109834</strain>
    </source>
</reference>
<dbReference type="EMBL" id="BONY01000047">
    <property type="protein sequence ID" value="GIH08268.1"/>
    <property type="molecule type" value="Genomic_DNA"/>
</dbReference>
<dbReference type="AlphaFoldDB" id="A0A8J3QCG1"/>
<name>A0A8J3QCG1_9ACTN</name>
<keyword evidence="4" id="KW-1185">Reference proteome</keyword>
<dbReference type="CDD" id="cd07814">
    <property type="entry name" value="SRPBCC_CalC_Aha1-like"/>
    <property type="match status" value="1"/>
</dbReference>
<organism evidence="3 4">
    <name type="scientific">Rhizocola hellebori</name>
    <dbReference type="NCBI Taxonomy" id="1392758"/>
    <lineage>
        <taxon>Bacteria</taxon>
        <taxon>Bacillati</taxon>
        <taxon>Actinomycetota</taxon>
        <taxon>Actinomycetes</taxon>
        <taxon>Micromonosporales</taxon>
        <taxon>Micromonosporaceae</taxon>
        <taxon>Rhizocola</taxon>
    </lineage>
</organism>
<evidence type="ECO:0000313" key="3">
    <source>
        <dbReference type="EMBL" id="GIH08268.1"/>
    </source>
</evidence>
<evidence type="ECO:0000259" key="2">
    <source>
        <dbReference type="Pfam" id="PF08327"/>
    </source>
</evidence>
<accession>A0A8J3QCG1</accession>
<dbReference type="Proteomes" id="UP000612899">
    <property type="component" value="Unassembled WGS sequence"/>
</dbReference>
<protein>
    <submittedName>
        <fullName evidence="3">Activator of HSP90 ATPase</fullName>
    </submittedName>
</protein>
<evidence type="ECO:0000256" key="1">
    <source>
        <dbReference type="ARBA" id="ARBA00006817"/>
    </source>
</evidence>
<comment type="similarity">
    <text evidence="1">Belongs to the AHA1 family.</text>
</comment>
<sequence>MTSVQITRVLPAPPERVWAAFTEPSALTAWFWPERLSPRVSADVRVGGAYRIEGTGMAVSGVYREVVPTHRLVFTWQWDGDDAESLVTVDFEASHGKTVLSLRHDRLATAEERDSHAQGWNDCLDRLPSCL</sequence>
<dbReference type="Pfam" id="PF08327">
    <property type="entry name" value="AHSA1"/>
    <property type="match status" value="1"/>
</dbReference>